<feature type="transmembrane region" description="Helical" evidence="1">
    <location>
        <begin position="134"/>
        <end position="150"/>
    </location>
</feature>
<evidence type="ECO:0000256" key="1">
    <source>
        <dbReference type="SAM" id="Phobius"/>
    </source>
</evidence>
<feature type="transmembrane region" description="Helical" evidence="1">
    <location>
        <begin position="108"/>
        <end position="128"/>
    </location>
</feature>
<protein>
    <recommendedName>
        <fullName evidence="4">Dolichyl-phosphate-mannose-protein mannosyltransferase</fullName>
    </recommendedName>
</protein>
<feature type="transmembrane region" description="Helical" evidence="1">
    <location>
        <begin position="308"/>
        <end position="327"/>
    </location>
</feature>
<reference evidence="3" key="1">
    <citation type="submission" date="2017-04" db="EMBL/GenBank/DDBJ databases">
        <authorList>
            <person name="Varghese N."/>
            <person name="Submissions S."/>
        </authorList>
    </citation>
    <scope>NUCLEOTIDE SEQUENCE [LARGE SCALE GENOMIC DNA]</scope>
    <source>
        <strain evidence="3">DSM 21500</strain>
    </source>
</reference>
<feature type="transmembrane region" description="Helical" evidence="1">
    <location>
        <begin position="284"/>
        <end position="302"/>
    </location>
</feature>
<name>A0A1W1Y3U4_9LACT</name>
<gene>
    <name evidence="2" type="ORF">SAMN04487984_0293</name>
</gene>
<dbReference type="OrthoDB" id="5056808at2"/>
<evidence type="ECO:0008006" key="4">
    <source>
        <dbReference type="Google" id="ProtNLM"/>
    </source>
</evidence>
<feature type="transmembrane region" description="Helical" evidence="1">
    <location>
        <begin position="208"/>
        <end position="227"/>
    </location>
</feature>
<keyword evidence="1" id="KW-0472">Membrane</keyword>
<accession>A0A1W1Y3U4</accession>
<feature type="transmembrane region" description="Helical" evidence="1">
    <location>
        <begin position="9"/>
        <end position="28"/>
    </location>
</feature>
<organism evidence="2 3">
    <name type="scientific">Aerococcus suis</name>
    <dbReference type="NCBI Taxonomy" id="371602"/>
    <lineage>
        <taxon>Bacteria</taxon>
        <taxon>Bacillati</taxon>
        <taxon>Bacillota</taxon>
        <taxon>Bacilli</taxon>
        <taxon>Lactobacillales</taxon>
        <taxon>Aerococcaceae</taxon>
        <taxon>Aerococcus</taxon>
    </lineage>
</organism>
<keyword evidence="1" id="KW-1133">Transmembrane helix</keyword>
<feature type="transmembrane region" description="Helical" evidence="1">
    <location>
        <begin position="260"/>
        <end position="277"/>
    </location>
</feature>
<feature type="transmembrane region" description="Helical" evidence="1">
    <location>
        <begin position="339"/>
        <end position="359"/>
    </location>
</feature>
<sequence>MKIKKYREYLYGIFSTLAFAFLTSYYTLNSSPQYLTLPKHDSSMFQYFGMAMDQGRVIYRDIFDHKGPFLFFINYIAEIIGNNGLFIVEFLFLFLFLFFVYKTSLLKLNVFLSILLSGAISLFLPVLLEGGNLSEEYALLPISIALYLFSKYYIHGLKYWEITIIGITFALTLFLRVNMISVWAGFILIILIEYLIKKDFKRIYIDGSFFVLGALIIIVPTIIYLVINNALGDAIYQNITYNFTYIDSFSLPFRELFSELFLNPVLVSFFVIYSIYIYESEVSFFDFGLHLSTIISLLSVIISRREYLHYLTVLIPLVAIYLIGIFYRSSILEDKKINNVIKSVLATGVLLSPIALYNYNYVYHTSNLTDPINQNKVETVKKL</sequence>
<dbReference type="RefSeq" id="WP_084097894.1">
    <property type="nucleotide sequence ID" value="NZ_FWXK01000001.1"/>
</dbReference>
<dbReference type="EMBL" id="FWXK01000001">
    <property type="protein sequence ID" value="SMC30833.1"/>
    <property type="molecule type" value="Genomic_DNA"/>
</dbReference>
<dbReference type="Proteomes" id="UP000243884">
    <property type="component" value="Unassembled WGS sequence"/>
</dbReference>
<proteinExistence type="predicted"/>
<evidence type="ECO:0000313" key="2">
    <source>
        <dbReference type="EMBL" id="SMC30833.1"/>
    </source>
</evidence>
<keyword evidence="1" id="KW-0812">Transmembrane</keyword>
<evidence type="ECO:0000313" key="3">
    <source>
        <dbReference type="Proteomes" id="UP000243884"/>
    </source>
</evidence>
<feature type="transmembrane region" description="Helical" evidence="1">
    <location>
        <begin position="180"/>
        <end position="196"/>
    </location>
</feature>
<dbReference type="STRING" id="371602.SAMN04487984_0293"/>
<keyword evidence="3" id="KW-1185">Reference proteome</keyword>
<dbReference type="AlphaFoldDB" id="A0A1W1Y3U4"/>
<feature type="transmembrane region" description="Helical" evidence="1">
    <location>
        <begin position="79"/>
        <end position="101"/>
    </location>
</feature>